<name>X6MMK9_RETFI</name>
<dbReference type="SUPFAM" id="SSF53474">
    <property type="entry name" value="alpha/beta-Hydrolases"/>
    <property type="match status" value="1"/>
</dbReference>
<dbReference type="InterPro" id="IPR029058">
    <property type="entry name" value="AB_hydrolase_fold"/>
</dbReference>
<gene>
    <name evidence="1" type="ORF">RFI_22113</name>
</gene>
<accession>X6MMK9</accession>
<sequence>MENCFFREKICKKDKSFTILKVREKQHKRKKILSNNKLQVMDISTEENEKSSEEDPYLLQHNEHLPRPEDLRILFIHGGGWGVNRDLSKQPFAQYLREHYKNFHCEVMTNTSEFEKCVRTQIHAIVAFQPHVIVCKSQGGPTLLQLLHRSIFFFKKKKNIPHLKIYTYNTKKKKNLSLEIWCGPSVLCCPAVVRSIDNFAFSSEAPFLVVSGTKDVAVPVKVVNDLVAHNQELIDKYANVDKIFVDDGHGLNCLLNDDDPVNLGFCISKVWSMYLHMAPQVRRPLDKFSVSQVPIQYVDIDPKSTDLSSQTQTCAGCLLLTVVKKRRSKETTKFHLISFEKEESEKVIVFFFFGTAKKNSFSVF</sequence>
<proteinExistence type="predicted"/>
<dbReference type="EMBL" id="ASPP01019324">
    <property type="protein sequence ID" value="ETO15253.1"/>
    <property type="molecule type" value="Genomic_DNA"/>
</dbReference>
<evidence type="ECO:0000313" key="1">
    <source>
        <dbReference type="EMBL" id="ETO15253.1"/>
    </source>
</evidence>
<comment type="caution">
    <text evidence="1">The sequence shown here is derived from an EMBL/GenBank/DDBJ whole genome shotgun (WGS) entry which is preliminary data.</text>
</comment>
<reference evidence="1 2" key="1">
    <citation type="journal article" date="2013" name="Curr. Biol.">
        <title>The Genome of the Foraminiferan Reticulomyxa filosa.</title>
        <authorList>
            <person name="Glockner G."/>
            <person name="Hulsmann N."/>
            <person name="Schleicher M."/>
            <person name="Noegel A.A."/>
            <person name="Eichinger L."/>
            <person name="Gallinger C."/>
            <person name="Pawlowski J."/>
            <person name="Sierra R."/>
            <person name="Euteneuer U."/>
            <person name="Pillet L."/>
            <person name="Moustafa A."/>
            <person name="Platzer M."/>
            <person name="Groth M."/>
            <person name="Szafranski K."/>
            <person name="Schliwa M."/>
        </authorList>
    </citation>
    <scope>NUCLEOTIDE SEQUENCE [LARGE SCALE GENOMIC DNA]</scope>
</reference>
<protein>
    <submittedName>
        <fullName evidence="1">Uncharacterized protein</fullName>
    </submittedName>
</protein>
<organism evidence="1 2">
    <name type="scientific">Reticulomyxa filosa</name>
    <dbReference type="NCBI Taxonomy" id="46433"/>
    <lineage>
        <taxon>Eukaryota</taxon>
        <taxon>Sar</taxon>
        <taxon>Rhizaria</taxon>
        <taxon>Retaria</taxon>
        <taxon>Foraminifera</taxon>
        <taxon>Monothalamids</taxon>
        <taxon>Reticulomyxidae</taxon>
        <taxon>Reticulomyxa</taxon>
    </lineage>
</organism>
<dbReference type="Proteomes" id="UP000023152">
    <property type="component" value="Unassembled WGS sequence"/>
</dbReference>
<keyword evidence="2" id="KW-1185">Reference proteome</keyword>
<evidence type="ECO:0000313" key="2">
    <source>
        <dbReference type="Proteomes" id="UP000023152"/>
    </source>
</evidence>
<dbReference type="AlphaFoldDB" id="X6MMK9"/>